<dbReference type="Proteomes" id="UP000556436">
    <property type="component" value="Unassembled WGS sequence"/>
</dbReference>
<keyword evidence="2" id="KW-1185">Reference proteome</keyword>
<dbReference type="RefSeq" id="WP_184733883.1">
    <property type="nucleotide sequence ID" value="NZ_BMRW01000005.1"/>
</dbReference>
<evidence type="ECO:0000313" key="1">
    <source>
        <dbReference type="EMBL" id="MBB4886795.1"/>
    </source>
</evidence>
<sequence>MSLVQSLGRANGSLRGFKTGLEGAGRSAGTLGKQAGTANTNVGKIKNSAKQSTRELKGMKTAADQAAKSVAKVGKEAGKGGQSMGKFQGGLKKADGGFKGLNKSMKGNVIGMLLELFAPLIEKVVTMASKSKAMQKIMRVAFDVIGKVVSSVMKAIGPIMKATGKIISSVWNGIKAAILPIALWIGSAVPGAFNTVKDALSSAWGGLSRFAGGVFDGIMSAVKAPLNGVISLINGAIGALNGIKVSIPGWVPLVGGKTFGVSIPRIPMLAEGGIVAPRSGGVPAIVAEAGESEAVMPLSKLDRLLTRTAVQSRLASAGALGDQGTGNGFHIENYYATSSSDPKDTAMALMFLAKARG</sequence>
<proteinExistence type="predicted"/>
<protein>
    <submittedName>
        <fullName evidence="1">Phage-related protein</fullName>
    </submittedName>
</protein>
<accession>A0A7W7LAU4</accession>
<organism evidence="1 2">
    <name type="scientific">Streptomyces netropsis</name>
    <name type="common">Streptoverticillium netropsis</name>
    <dbReference type="NCBI Taxonomy" id="55404"/>
    <lineage>
        <taxon>Bacteria</taxon>
        <taxon>Bacillati</taxon>
        <taxon>Actinomycetota</taxon>
        <taxon>Actinomycetes</taxon>
        <taxon>Kitasatosporales</taxon>
        <taxon>Streptomycetaceae</taxon>
        <taxon>Streptomyces</taxon>
    </lineage>
</organism>
<name>A0A7W7LAU4_STRNE</name>
<evidence type="ECO:0000313" key="2">
    <source>
        <dbReference type="Proteomes" id="UP000556436"/>
    </source>
</evidence>
<gene>
    <name evidence="1" type="ORF">FHS38_002840</name>
</gene>
<reference evidence="1 2" key="1">
    <citation type="submission" date="2020-08" db="EMBL/GenBank/DDBJ databases">
        <title>Genomic Encyclopedia of Type Strains, Phase III (KMG-III): the genomes of soil and plant-associated and newly described type strains.</title>
        <authorList>
            <person name="Whitman W."/>
        </authorList>
    </citation>
    <scope>NUCLEOTIDE SEQUENCE [LARGE SCALE GENOMIC DNA]</scope>
    <source>
        <strain evidence="1 2">CECT 3265</strain>
    </source>
</reference>
<comment type="caution">
    <text evidence="1">The sequence shown here is derived from an EMBL/GenBank/DDBJ whole genome shotgun (WGS) entry which is preliminary data.</text>
</comment>
<dbReference type="EMBL" id="JACHJG010000005">
    <property type="protein sequence ID" value="MBB4886795.1"/>
    <property type="molecule type" value="Genomic_DNA"/>
</dbReference>
<dbReference type="AlphaFoldDB" id="A0A7W7LAU4"/>